<comment type="caution">
    <text evidence="2">The sequence shown here is derived from an EMBL/GenBank/DDBJ whole genome shotgun (WGS) entry which is preliminary data.</text>
</comment>
<proteinExistence type="predicted"/>
<name>A0A7X1WBZ3_9PSED</name>
<dbReference type="Proteomes" id="UP000441404">
    <property type="component" value="Unassembled WGS sequence"/>
</dbReference>
<gene>
    <name evidence="2" type="ORF">GHO40_19970</name>
</gene>
<accession>A0A7X1WBZ3</accession>
<organism evidence="2 3">
    <name type="scientific">Pseudomonas helleri</name>
    <dbReference type="NCBI Taxonomy" id="1608996"/>
    <lineage>
        <taxon>Bacteria</taxon>
        <taxon>Pseudomonadati</taxon>
        <taxon>Pseudomonadota</taxon>
        <taxon>Gammaproteobacteria</taxon>
        <taxon>Pseudomonadales</taxon>
        <taxon>Pseudomonadaceae</taxon>
        <taxon>Pseudomonas</taxon>
    </lineage>
</organism>
<reference evidence="2 3" key="1">
    <citation type="submission" date="2019-10" db="EMBL/GenBank/DDBJ databases">
        <title>Evaluation of single-gene subtyping targets for Pseudomonas.</title>
        <authorList>
            <person name="Reichler S.J."/>
            <person name="Orsi R.H."/>
            <person name="Wiedmann M."/>
            <person name="Martin N.H."/>
            <person name="Murphy S.I."/>
        </authorList>
    </citation>
    <scope>NUCLEOTIDE SEQUENCE [LARGE SCALE GENOMIC DNA]</scope>
    <source>
        <strain evidence="2 3">FSL R10-3257</strain>
    </source>
</reference>
<dbReference type="EMBL" id="WIWJ01000042">
    <property type="protein sequence ID" value="MQT48985.1"/>
    <property type="molecule type" value="Genomic_DNA"/>
</dbReference>
<feature type="region of interest" description="Disordered" evidence="1">
    <location>
        <begin position="81"/>
        <end position="106"/>
    </location>
</feature>
<dbReference type="RefSeq" id="WP_152641147.1">
    <property type="nucleotide sequence ID" value="NZ_WIWJ01000042.1"/>
</dbReference>
<feature type="compositionally biased region" description="Basic and acidic residues" evidence="1">
    <location>
        <begin position="89"/>
        <end position="98"/>
    </location>
</feature>
<evidence type="ECO:0000313" key="2">
    <source>
        <dbReference type="EMBL" id="MQT48985.1"/>
    </source>
</evidence>
<protein>
    <submittedName>
        <fullName evidence="2">Uncharacterized protein</fullName>
    </submittedName>
</protein>
<sequence>MSKTDYEKIKDLRFDAEYRSQRFRRARYYLMRDGQRVIHEGEKVFVEFPDNGKSKKPAEVSQESGAWYALRDLLAKAVELSPKPKAKPAKVENADTKLQRKRTPKP</sequence>
<evidence type="ECO:0000313" key="3">
    <source>
        <dbReference type="Proteomes" id="UP000441404"/>
    </source>
</evidence>
<dbReference type="AlphaFoldDB" id="A0A7X1WBZ3"/>
<evidence type="ECO:0000256" key="1">
    <source>
        <dbReference type="SAM" id="MobiDB-lite"/>
    </source>
</evidence>